<reference evidence="3 4" key="1">
    <citation type="submission" date="2022-11" db="EMBL/GenBank/DDBJ databases">
        <title>Mycobacterium sp. nov.</title>
        <authorList>
            <person name="Papic B."/>
            <person name="Spicic S."/>
            <person name="Duvnjak S."/>
        </authorList>
    </citation>
    <scope>NUCLEOTIDE SEQUENCE [LARGE SCALE GENOMIC DNA]</scope>
    <source>
        <strain evidence="3 4">CVI_P4</strain>
    </source>
</reference>
<dbReference type="PANTHER" id="PTHR41534:SF2">
    <property type="entry name" value="3-PHENYLPROPIONATE_CINNAMIC ACID DIOXYGENASE SUBUNIT BETA"/>
    <property type="match status" value="1"/>
</dbReference>
<evidence type="ECO:0000313" key="4">
    <source>
        <dbReference type="Proteomes" id="UP001300745"/>
    </source>
</evidence>
<keyword evidence="2" id="KW-0560">Oxidoreductase</keyword>
<name>A0ABT3SL32_9MYCO</name>
<dbReference type="Proteomes" id="UP001300745">
    <property type="component" value="Unassembled WGS sequence"/>
</dbReference>
<organism evidence="3 4">
    <name type="scientific">Mycobacterium pinniadriaticum</name>
    <dbReference type="NCBI Taxonomy" id="2994102"/>
    <lineage>
        <taxon>Bacteria</taxon>
        <taxon>Bacillati</taxon>
        <taxon>Actinomycetota</taxon>
        <taxon>Actinomycetes</taxon>
        <taxon>Mycobacteriales</taxon>
        <taxon>Mycobacteriaceae</taxon>
        <taxon>Mycobacterium</taxon>
    </lineage>
</organism>
<dbReference type="PANTHER" id="PTHR41534">
    <property type="entry name" value="BLR3401 PROTEIN"/>
    <property type="match status" value="1"/>
</dbReference>
<sequence>MTTINTLVSTQDVIDFVEHEADLADTHRVQEWLELWNPDRALYFVPYGDDEEGSLRVALIRDGYGQLCQRIQRLTSGSAHAQNPPSQLCRVMSRITTREGEDGSVVARSKFVCVESRPGRDVLWAGTTLHTVAVRPAGGGLELWRKEVRLVNSQKEIPPLAFLI</sequence>
<protein>
    <recommendedName>
        <fullName evidence="5">Aromatic-ring-hydroxylating dioxygenase subunit beta</fullName>
    </recommendedName>
</protein>
<comment type="caution">
    <text evidence="3">The sequence shown here is derived from an EMBL/GenBank/DDBJ whole genome shotgun (WGS) entry which is preliminary data.</text>
</comment>
<dbReference type="Gene3D" id="3.10.450.50">
    <property type="match status" value="1"/>
</dbReference>
<dbReference type="InterPro" id="IPR000391">
    <property type="entry name" value="Rng_hydr_dOase-bsu"/>
</dbReference>
<keyword evidence="4" id="KW-1185">Reference proteome</keyword>
<dbReference type="RefSeq" id="WP_265999982.1">
    <property type="nucleotide sequence ID" value="NZ_JAPJDN010000034.1"/>
</dbReference>
<proteinExistence type="inferred from homology"/>
<dbReference type="Pfam" id="PF00866">
    <property type="entry name" value="Ring_hydroxyl_B"/>
    <property type="match status" value="1"/>
</dbReference>
<evidence type="ECO:0000256" key="2">
    <source>
        <dbReference type="ARBA" id="ARBA00023002"/>
    </source>
</evidence>
<dbReference type="EMBL" id="JAPJDO010000034">
    <property type="protein sequence ID" value="MCX2940163.1"/>
    <property type="molecule type" value="Genomic_DNA"/>
</dbReference>
<evidence type="ECO:0008006" key="5">
    <source>
        <dbReference type="Google" id="ProtNLM"/>
    </source>
</evidence>
<gene>
    <name evidence="3" type="ORF">ORI27_26050</name>
</gene>
<dbReference type="SUPFAM" id="SSF54427">
    <property type="entry name" value="NTF2-like"/>
    <property type="match status" value="1"/>
</dbReference>
<evidence type="ECO:0000313" key="3">
    <source>
        <dbReference type="EMBL" id="MCX2940163.1"/>
    </source>
</evidence>
<dbReference type="InterPro" id="IPR032710">
    <property type="entry name" value="NTF2-like_dom_sf"/>
</dbReference>
<comment type="similarity">
    <text evidence="1">Belongs to the bacterial ring-hydroxylating dioxygenase beta subunit family.</text>
</comment>
<accession>A0ABT3SL32</accession>
<evidence type="ECO:0000256" key="1">
    <source>
        <dbReference type="ARBA" id="ARBA00009570"/>
    </source>
</evidence>